<dbReference type="AlphaFoldDB" id="A0A183IH61"/>
<dbReference type="EMBL" id="UZAM01007495">
    <property type="protein sequence ID" value="VDO99506.1"/>
    <property type="molecule type" value="Genomic_DNA"/>
</dbReference>
<dbReference type="WBParaSite" id="SBAD_0000309501-mRNA-1">
    <property type="protein sequence ID" value="SBAD_0000309501-mRNA-1"/>
    <property type="gene ID" value="SBAD_0000309501"/>
</dbReference>
<organism evidence="3">
    <name type="scientific">Soboliphyme baturini</name>
    <dbReference type="NCBI Taxonomy" id="241478"/>
    <lineage>
        <taxon>Eukaryota</taxon>
        <taxon>Metazoa</taxon>
        <taxon>Ecdysozoa</taxon>
        <taxon>Nematoda</taxon>
        <taxon>Enoplea</taxon>
        <taxon>Dorylaimia</taxon>
        <taxon>Dioctophymatida</taxon>
        <taxon>Dioctophymatoidea</taxon>
        <taxon>Soboliphymatidae</taxon>
        <taxon>Soboliphyme</taxon>
    </lineage>
</organism>
<keyword evidence="2" id="KW-1185">Reference proteome</keyword>
<evidence type="ECO:0000313" key="1">
    <source>
        <dbReference type="EMBL" id="VDO99506.1"/>
    </source>
</evidence>
<proteinExistence type="predicted"/>
<reference evidence="3" key="1">
    <citation type="submission" date="2016-06" db="UniProtKB">
        <authorList>
            <consortium name="WormBaseParasite"/>
        </authorList>
    </citation>
    <scope>IDENTIFICATION</scope>
</reference>
<sequence>MQPPSNVFSIEQKENKSYDEPLKSSCNAASIRFAKEKYLSMFLSHNVCKIAMQLLNKQSILLKHNVS</sequence>
<gene>
    <name evidence="1" type="ORF">SBAD_LOCUS2956</name>
</gene>
<evidence type="ECO:0000313" key="3">
    <source>
        <dbReference type="WBParaSite" id="SBAD_0000309501-mRNA-1"/>
    </source>
</evidence>
<accession>A0A183IH61</accession>
<protein>
    <submittedName>
        <fullName evidence="1 3">Uncharacterized protein</fullName>
    </submittedName>
</protein>
<dbReference type="Proteomes" id="UP000270296">
    <property type="component" value="Unassembled WGS sequence"/>
</dbReference>
<name>A0A183IH61_9BILA</name>
<reference evidence="1 2" key="2">
    <citation type="submission" date="2018-11" db="EMBL/GenBank/DDBJ databases">
        <authorList>
            <consortium name="Pathogen Informatics"/>
        </authorList>
    </citation>
    <scope>NUCLEOTIDE SEQUENCE [LARGE SCALE GENOMIC DNA]</scope>
</reference>
<evidence type="ECO:0000313" key="2">
    <source>
        <dbReference type="Proteomes" id="UP000270296"/>
    </source>
</evidence>